<dbReference type="InterPro" id="IPR007930">
    <property type="entry name" value="DUF724"/>
</dbReference>
<feature type="compositionally biased region" description="Polar residues" evidence="3">
    <location>
        <begin position="1"/>
        <end position="18"/>
    </location>
</feature>
<protein>
    <submittedName>
        <fullName evidence="4">Uncharacterized protein</fullName>
    </submittedName>
</protein>
<feature type="region of interest" description="Disordered" evidence="3">
    <location>
        <begin position="1"/>
        <end position="34"/>
    </location>
</feature>
<organism evidence="4 5">
    <name type="scientific">Panicum virgatum</name>
    <name type="common">Blackwell switchgrass</name>
    <dbReference type="NCBI Taxonomy" id="38727"/>
    <lineage>
        <taxon>Eukaryota</taxon>
        <taxon>Viridiplantae</taxon>
        <taxon>Streptophyta</taxon>
        <taxon>Embryophyta</taxon>
        <taxon>Tracheophyta</taxon>
        <taxon>Spermatophyta</taxon>
        <taxon>Magnoliopsida</taxon>
        <taxon>Liliopsida</taxon>
        <taxon>Poales</taxon>
        <taxon>Poaceae</taxon>
        <taxon>PACMAD clade</taxon>
        <taxon>Panicoideae</taxon>
        <taxon>Panicodae</taxon>
        <taxon>Paniceae</taxon>
        <taxon>Panicinae</taxon>
        <taxon>Panicum</taxon>
        <taxon>Panicum sect. Hiantes</taxon>
    </lineage>
</organism>
<feature type="compositionally biased region" description="Acidic residues" evidence="3">
    <location>
        <begin position="61"/>
        <end position="70"/>
    </location>
</feature>
<comment type="caution">
    <text evidence="4">The sequence shown here is derived from an EMBL/GenBank/DDBJ whole genome shotgun (WGS) entry which is preliminary data.</text>
</comment>
<keyword evidence="5" id="KW-1185">Reference proteome</keyword>
<feature type="region of interest" description="Disordered" evidence="3">
    <location>
        <begin position="49"/>
        <end position="79"/>
    </location>
</feature>
<evidence type="ECO:0000256" key="2">
    <source>
        <dbReference type="ARBA" id="ARBA00022604"/>
    </source>
</evidence>
<keyword evidence="1" id="KW-0813">Transport</keyword>
<evidence type="ECO:0000313" key="4">
    <source>
        <dbReference type="EMBL" id="KAG2554594.1"/>
    </source>
</evidence>
<keyword evidence="2" id="KW-0341">Growth regulation</keyword>
<evidence type="ECO:0000313" key="5">
    <source>
        <dbReference type="Proteomes" id="UP000823388"/>
    </source>
</evidence>
<reference evidence="4" key="1">
    <citation type="submission" date="2020-05" db="EMBL/GenBank/DDBJ databases">
        <title>WGS assembly of Panicum virgatum.</title>
        <authorList>
            <person name="Lovell J.T."/>
            <person name="Jenkins J."/>
            <person name="Shu S."/>
            <person name="Juenger T.E."/>
            <person name="Schmutz J."/>
        </authorList>
    </citation>
    <scope>NUCLEOTIDE SEQUENCE</scope>
    <source>
        <strain evidence="4">AP13</strain>
    </source>
</reference>
<proteinExistence type="predicted"/>
<gene>
    <name evidence="4" type="ORF">PVAP13_9KG598700</name>
</gene>
<dbReference type="Proteomes" id="UP000823388">
    <property type="component" value="Chromosome 9K"/>
</dbReference>
<evidence type="ECO:0000256" key="3">
    <source>
        <dbReference type="SAM" id="MobiDB-lite"/>
    </source>
</evidence>
<accession>A0A8T0P7C9</accession>
<name>A0A8T0P7C9_PANVG</name>
<dbReference type="Pfam" id="PF05266">
    <property type="entry name" value="DUF724"/>
    <property type="match status" value="1"/>
</dbReference>
<evidence type="ECO:0000256" key="1">
    <source>
        <dbReference type="ARBA" id="ARBA00022448"/>
    </source>
</evidence>
<dbReference type="EMBL" id="CM029053">
    <property type="protein sequence ID" value="KAG2554594.1"/>
    <property type="molecule type" value="Genomic_DNA"/>
</dbReference>
<sequence length="188" mass="21131">MASSSEQNINSGSFSGTDLSKKRLKESVSQTPELSERTIKIVYKRKRLADKKVGGSKLAATDEESTELNNDDDKGDGTGKAVHQEYTCLAESLAIENLPFMKTSSMWEYLESMEVFRNIPQRPNFSKFQQHVPELREGMALGLMISFTSLADNIKRLSIHDDDALFQEKMKGLSSLEADGFDVRRLRS</sequence>
<dbReference type="AlphaFoldDB" id="A0A8T0P7C9"/>